<keyword evidence="1 3" id="KW-0479">Metal-binding</keyword>
<evidence type="ECO:0000313" key="5">
    <source>
        <dbReference type="Proteomes" id="UP000266841"/>
    </source>
</evidence>
<dbReference type="AlphaFoldDB" id="K0QZG5"/>
<dbReference type="GO" id="GO:0005506">
    <property type="term" value="F:iron ion binding"/>
    <property type="evidence" value="ECO:0007669"/>
    <property type="project" value="InterPro"/>
</dbReference>
<feature type="non-terminal residue" evidence="4">
    <location>
        <position position="1"/>
    </location>
</feature>
<keyword evidence="2 3" id="KW-0408">Iron</keyword>
<comment type="caution">
    <text evidence="4">The sequence shown here is derived from an EMBL/GenBank/DDBJ whole genome shotgun (WGS) entry which is preliminary data.</text>
</comment>
<reference evidence="4 5" key="1">
    <citation type="journal article" date="2012" name="Genome Biol.">
        <title>Genome and low-iron response of an oceanic diatom adapted to chronic iron limitation.</title>
        <authorList>
            <person name="Lommer M."/>
            <person name="Specht M."/>
            <person name="Roy A.S."/>
            <person name="Kraemer L."/>
            <person name="Andreson R."/>
            <person name="Gutowska M.A."/>
            <person name="Wolf J."/>
            <person name="Bergner S.V."/>
            <person name="Schilhabel M.B."/>
            <person name="Klostermeier U.C."/>
            <person name="Beiko R.G."/>
            <person name="Rosenstiel P."/>
            <person name="Hippler M."/>
            <person name="Laroche J."/>
        </authorList>
    </citation>
    <scope>NUCLEOTIDE SEQUENCE [LARGE SCALE GENOMIC DNA]</scope>
    <source>
        <strain evidence="4 5">CCMP1005</strain>
    </source>
</reference>
<evidence type="ECO:0000313" key="4">
    <source>
        <dbReference type="EMBL" id="EJK45043.1"/>
    </source>
</evidence>
<dbReference type="GO" id="GO:0016705">
    <property type="term" value="F:oxidoreductase activity, acting on paired donors, with incorporation or reduction of molecular oxygen"/>
    <property type="evidence" value="ECO:0007669"/>
    <property type="project" value="InterPro"/>
</dbReference>
<dbReference type="InterPro" id="IPR036396">
    <property type="entry name" value="Cyt_P450_sf"/>
</dbReference>
<evidence type="ECO:0008006" key="6">
    <source>
        <dbReference type="Google" id="ProtNLM"/>
    </source>
</evidence>
<dbReference type="SUPFAM" id="SSF48264">
    <property type="entry name" value="Cytochrome P450"/>
    <property type="match status" value="1"/>
</dbReference>
<dbReference type="eggNOG" id="KOG0157">
    <property type="taxonomic scope" value="Eukaryota"/>
</dbReference>
<keyword evidence="5" id="KW-1185">Reference proteome</keyword>
<feature type="binding site" description="axial binding residue" evidence="3">
    <location>
        <position position="59"/>
    </location>
    <ligand>
        <name>heme</name>
        <dbReference type="ChEBI" id="CHEBI:30413"/>
    </ligand>
    <ligandPart>
        <name>Fe</name>
        <dbReference type="ChEBI" id="CHEBI:18248"/>
    </ligandPart>
</feature>
<dbReference type="InterPro" id="IPR001128">
    <property type="entry name" value="Cyt_P450"/>
</dbReference>
<dbReference type="PRINTS" id="PR00465">
    <property type="entry name" value="EP450IV"/>
</dbReference>
<keyword evidence="3" id="KW-0349">Heme</keyword>
<dbReference type="EMBL" id="AGNL01048877">
    <property type="protein sequence ID" value="EJK45043.1"/>
    <property type="molecule type" value="Genomic_DNA"/>
</dbReference>
<accession>K0QZG5</accession>
<dbReference type="Gene3D" id="1.10.630.10">
    <property type="entry name" value="Cytochrome P450"/>
    <property type="match status" value="1"/>
</dbReference>
<organism evidence="4 5">
    <name type="scientific">Thalassiosira oceanica</name>
    <name type="common">Marine diatom</name>
    <dbReference type="NCBI Taxonomy" id="159749"/>
    <lineage>
        <taxon>Eukaryota</taxon>
        <taxon>Sar</taxon>
        <taxon>Stramenopiles</taxon>
        <taxon>Ochrophyta</taxon>
        <taxon>Bacillariophyta</taxon>
        <taxon>Coscinodiscophyceae</taxon>
        <taxon>Thalassiosirophycidae</taxon>
        <taxon>Thalassiosirales</taxon>
        <taxon>Thalassiosiraceae</taxon>
        <taxon>Thalassiosira</taxon>
    </lineage>
</organism>
<evidence type="ECO:0000256" key="2">
    <source>
        <dbReference type="ARBA" id="ARBA00023004"/>
    </source>
</evidence>
<dbReference type="GO" id="GO:0020037">
    <property type="term" value="F:heme binding"/>
    <property type="evidence" value="ECO:0007669"/>
    <property type="project" value="InterPro"/>
</dbReference>
<dbReference type="InterPro" id="IPR002403">
    <property type="entry name" value="Cyt_P450_E_grp-IV"/>
</dbReference>
<comment type="cofactor">
    <cofactor evidence="3">
        <name>heme</name>
        <dbReference type="ChEBI" id="CHEBI:30413"/>
    </cofactor>
</comment>
<dbReference type="OrthoDB" id="39957at2759"/>
<dbReference type="Pfam" id="PF00067">
    <property type="entry name" value="p450"/>
    <property type="match status" value="1"/>
</dbReference>
<dbReference type="GO" id="GO:0004497">
    <property type="term" value="F:monooxygenase activity"/>
    <property type="evidence" value="ECO:0007669"/>
    <property type="project" value="InterPro"/>
</dbReference>
<sequence length="121" mass="13360">PRIGNLDPQLYENPEDFEPLRWVPENKSSFESSGCPFQGTALKLGIGSWFPGGHGAHKCPGVPLAELIGRIFLTKMAMKFDSWSFSGEGLTKDGDIDYVKIPVRIPPDSFGMIFKLCSIVE</sequence>
<proteinExistence type="predicted"/>
<gene>
    <name evidence="4" type="ORF">THAOC_36367</name>
</gene>
<evidence type="ECO:0000256" key="3">
    <source>
        <dbReference type="PIRSR" id="PIRSR602403-1"/>
    </source>
</evidence>
<dbReference type="OMA" id="MFITKIS"/>
<protein>
    <recommendedName>
        <fullName evidence="6">Cytochrome P450</fullName>
    </recommendedName>
</protein>
<dbReference type="Proteomes" id="UP000266841">
    <property type="component" value="Unassembled WGS sequence"/>
</dbReference>
<name>K0QZG5_THAOC</name>
<evidence type="ECO:0000256" key="1">
    <source>
        <dbReference type="ARBA" id="ARBA00022723"/>
    </source>
</evidence>